<organism evidence="9 10">
    <name type="scientific">Agathobaculum faecis</name>
    <dbReference type="NCBI Taxonomy" id="2763013"/>
    <lineage>
        <taxon>Bacteria</taxon>
        <taxon>Bacillati</taxon>
        <taxon>Bacillota</taxon>
        <taxon>Clostridia</taxon>
        <taxon>Eubacteriales</taxon>
        <taxon>Butyricicoccaceae</taxon>
        <taxon>Agathobaculum</taxon>
    </lineage>
</organism>
<keyword evidence="10" id="KW-1185">Reference proteome</keyword>
<keyword evidence="5 7" id="KW-0234">DNA repair</keyword>
<dbReference type="InterPro" id="IPR022572">
    <property type="entry name" value="DNA_rep/recomb_RecO_N"/>
</dbReference>
<evidence type="ECO:0000313" key="9">
    <source>
        <dbReference type="EMBL" id="MBC5725155.1"/>
    </source>
</evidence>
<evidence type="ECO:0000256" key="6">
    <source>
        <dbReference type="ARBA" id="ARBA00033409"/>
    </source>
</evidence>
<accession>A0A923LW05</accession>
<comment type="similarity">
    <text evidence="1 7">Belongs to the RecO family.</text>
</comment>
<evidence type="ECO:0000256" key="5">
    <source>
        <dbReference type="ARBA" id="ARBA00023204"/>
    </source>
</evidence>
<dbReference type="SUPFAM" id="SSF50249">
    <property type="entry name" value="Nucleic acid-binding proteins"/>
    <property type="match status" value="1"/>
</dbReference>
<dbReference type="InterPro" id="IPR042242">
    <property type="entry name" value="RecO_C"/>
</dbReference>
<name>A0A923LW05_9FIRM</name>
<keyword evidence="3 7" id="KW-0227">DNA damage</keyword>
<keyword evidence="4 7" id="KW-0233">DNA recombination</keyword>
<dbReference type="PANTHER" id="PTHR33991">
    <property type="entry name" value="DNA REPAIR PROTEIN RECO"/>
    <property type="match status" value="1"/>
</dbReference>
<feature type="domain" description="DNA replication/recombination mediator RecO N-terminal" evidence="8">
    <location>
        <begin position="1"/>
        <end position="78"/>
    </location>
</feature>
<protein>
    <recommendedName>
        <fullName evidence="2 7">DNA repair protein RecO</fullName>
    </recommendedName>
    <alternativeName>
        <fullName evidence="6 7">Recombination protein O</fullName>
    </alternativeName>
</protein>
<gene>
    <name evidence="7 9" type="primary">recO</name>
    <name evidence="9" type="ORF">H8S45_06745</name>
</gene>
<comment type="caution">
    <text evidence="9">The sequence shown here is derived from an EMBL/GenBank/DDBJ whole genome shotgun (WGS) entry which is preliminary data.</text>
</comment>
<dbReference type="InterPro" id="IPR003717">
    <property type="entry name" value="RecO"/>
</dbReference>
<dbReference type="NCBIfam" id="TIGR00613">
    <property type="entry name" value="reco"/>
    <property type="match status" value="1"/>
</dbReference>
<dbReference type="Gene3D" id="6.20.220.20">
    <property type="entry name" value="Recombination protein O, zinc-binding domain"/>
    <property type="match status" value="1"/>
</dbReference>
<dbReference type="Proteomes" id="UP000606499">
    <property type="component" value="Unassembled WGS sequence"/>
</dbReference>
<comment type="function">
    <text evidence="7">Involved in DNA repair and RecF pathway recombination.</text>
</comment>
<evidence type="ECO:0000259" key="8">
    <source>
        <dbReference type="Pfam" id="PF11967"/>
    </source>
</evidence>
<proteinExistence type="inferred from homology"/>
<reference evidence="9" key="1">
    <citation type="submission" date="2020-08" db="EMBL/GenBank/DDBJ databases">
        <title>Genome public.</title>
        <authorList>
            <person name="Liu C."/>
            <person name="Sun Q."/>
        </authorList>
    </citation>
    <scope>NUCLEOTIDE SEQUENCE</scope>
    <source>
        <strain evidence="9">NSJ-28</strain>
    </source>
</reference>
<evidence type="ECO:0000256" key="7">
    <source>
        <dbReference type="HAMAP-Rule" id="MF_00201"/>
    </source>
</evidence>
<dbReference type="HAMAP" id="MF_00201">
    <property type="entry name" value="RecO"/>
    <property type="match status" value="1"/>
</dbReference>
<dbReference type="GO" id="GO:0006310">
    <property type="term" value="P:DNA recombination"/>
    <property type="evidence" value="ECO:0007669"/>
    <property type="project" value="UniProtKB-UniRule"/>
</dbReference>
<evidence type="ECO:0000256" key="4">
    <source>
        <dbReference type="ARBA" id="ARBA00023172"/>
    </source>
</evidence>
<dbReference type="EMBL" id="JACOPL010000005">
    <property type="protein sequence ID" value="MBC5725155.1"/>
    <property type="molecule type" value="Genomic_DNA"/>
</dbReference>
<dbReference type="GO" id="GO:0043590">
    <property type="term" value="C:bacterial nucleoid"/>
    <property type="evidence" value="ECO:0007669"/>
    <property type="project" value="TreeGrafter"/>
</dbReference>
<evidence type="ECO:0000313" key="10">
    <source>
        <dbReference type="Proteomes" id="UP000606499"/>
    </source>
</evidence>
<dbReference type="Gene3D" id="2.40.50.140">
    <property type="entry name" value="Nucleic acid-binding proteins"/>
    <property type="match status" value="1"/>
</dbReference>
<dbReference type="PANTHER" id="PTHR33991:SF1">
    <property type="entry name" value="DNA REPAIR PROTEIN RECO"/>
    <property type="match status" value="1"/>
</dbReference>
<dbReference type="RefSeq" id="WP_107631906.1">
    <property type="nucleotide sequence ID" value="NZ_JACOPL010000005.1"/>
</dbReference>
<dbReference type="InterPro" id="IPR012340">
    <property type="entry name" value="NA-bd_OB-fold"/>
</dbReference>
<dbReference type="Pfam" id="PF02565">
    <property type="entry name" value="RecO_C"/>
    <property type="match status" value="1"/>
</dbReference>
<dbReference type="GO" id="GO:0006302">
    <property type="term" value="P:double-strand break repair"/>
    <property type="evidence" value="ECO:0007669"/>
    <property type="project" value="TreeGrafter"/>
</dbReference>
<dbReference type="InterPro" id="IPR037278">
    <property type="entry name" value="ARFGAP/RecO"/>
</dbReference>
<dbReference type="AlphaFoldDB" id="A0A923LW05"/>
<evidence type="ECO:0000256" key="1">
    <source>
        <dbReference type="ARBA" id="ARBA00007452"/>
    </source>
</evidence>
<dbReference type="Pfam" id="PF11967">
    <property type="entry name" value="RecO_N"/>
    <property type="match status" value="1"/>
</dbReference>
<dbReference type="Gene3D" id="1.20.1440.120">
    <property type="entry name" value="Recombination protein O, C-terminal domain"/>
    <property type="match status" value="1"/>
</dbReference>
<evidence type="ECO:0000256" key="2">
    <source>
        <dbReference type="ARBA" id="ARBA00021310"/>
    </source>
</evidence>
<evidence type="ECO:0000256" key="3">
    <source>
        <dbReference type="ARBA" id="ARBA00022763"/>
    </source>
</evidence>
<dbReference type="SUPFAM" id="SSF57863">
    <property type="entry name" value="ArfGap/RecO-like zinc finger"/>
    <property type="match status" value="1"/>
</dbReference>
<sequence>MAEVKLRALGLREVDFGDYDRYLTALTADGRRIEILCKNARRGKKQNPAARQFCYSEFILYERGGKYTLREAGLVHSFFPLTQDIERYALACYLAELASALATPDEDSPALCVLLLHALRALESGGREPTLVKAAFEWRVMAESGYAPDLSGCGVCGRGIERPPVYFSVRAGTAADGVCAERVGGYERLADSALRALTHVLTCDTRRVYAFSLTGLARAQFCRMGEAYVLYHLGRGFDSLAFYRSVAPLE</sequence>